<evidence type="ECO:0000313" key="14">
    <source>
        <dbReference type="EMBL" id="RXH87233.1"/>
    </source>
</evidence>
<evidence type="ECO:0000256" key="3">
    <source>
        <dbReference type="ARBA" id="ARBA00008663"/>
    </source>
</evidence>
<evidence type="ECO:0000259" key="13">
    <source>
        <dbReference type="Pfam" id="PF00224"/>
    </source>
</evidence>
<dbReference type="PANTHER" id="PTHR11817">
    <property type="entry name" value="PYRUVATE KINASE"/>
    <property type="match status" value="1"/>
</dbReference>
<evidence type="ECO:0000256" key="12">
    <source>
        <dbReference type="ARBA" id="ARBA00023317"/>
    </source>
</evidence>
<keyword evidence="11" id="KW-0324">Glycolysis</keyword>
<accession>A0A498J0B4</accession>
<dbReference type="GO" id="GO:0000287">
    <property type="term" value="F:magnesium ion binding"/>
    <property type="evidence" value="ECO:0007669"/>
    <property type="project" value="InterPro"/>
</dbReference>
<reference evidence="14 15" key="1">
    <citation type="submission" date="2018-10" db="EMBL/GenBank/DDBJ databases">
        <title>A high-quality apple genome assembly.</title>
        <authorList>
            <person name="Hu J."/>
        </authorList>
    </citation>
    <scope>NUCLEOTIDE SEQUENCE [LARGE SCALE GENOMIC DNA]</scope>
    <source>
        <strain evidence="15">cv. HFTH1</strain>
        <tissue evidence="14">Young leaf</tissue>
    </source>
</reference>
<sequence>MCTLGLSSRSVEMCPKGLDNAARFKFSHCTHDYHQETLDNLRTAMNNMEFAVLLVKILSSPLTILFVDKSMFSMSYKSLPGVIVGLPTLLEKDKIDILECGVPNGIDIIALSFVRKGSDLVEVRKVLGKHAKNIMLMSQIVCTLGLSSGSVEMCEKLLRAWMNAARFKLLHGTHDYHQETLDNLRTAMNNTEFIVPLCWILRVPIFEQGKPINLKQGKEIIVTTDYMIR</sequence>
<dbReference type="InterPro" id="IPR015793">
    <property type="entry name" value="Pyrv_Knase_brl"/>
</dbReference>
<comment type="pathway">
    <text evidence="2">Carbohydrate degradation; glycolysis; pyruvate from D-glyceraldehyde 3-phosphate: step 5/5.</text>
</comment>
<evidence type="ECO:0000256" key="11">
    <source>
        <dbReference type="ARBA" id="ARBA00023152"/>
    </source>
</evidence>
<evidence type="ECO:0000256" key="5">
    <source>
        <dbReference type="ARBA" id="ARBA00022679"/>
    </source>
</evidence>
<evidence type="ECO:0000256" key="6">
    <source>
        <dbReference type="ARBA" id="ARBA00022723"/>
    </source>
</evidence>
<comment type="cofactor">
    <cofactor evidence="1">
        <name>K(+)</name>
        <dbReference type="ChEBI" id="CHEBI:29103"/>
    </cofactor>
</comment>
<evidence type="ECO:0000256" key="1">
    <source>
        <dbReference type="ARBA" id="ARBA00001958"/>
    </source>
</evidence>
<dbReference type="Pfam" id="PF00224">
    <property type="entry name" value="PK"/>
    <property type="match status" value="1"/>
</dbReference>
<gene>
    <name evidence="14" type="ORF">DVH24_028733</name>
</gene>
<dbReference type="InterPro" id="IPR001697">
    <property type="entry name" value="Pyr_Knase"/>
</dbReference>
<keyword evidence="8" id="KW-0418">Kinase</keyword>
<keyword evidence="6" id="KW-0479">Metal-binding</keyword>
<dbReference type="UniPathway" id="UPA00109">
    <property type="reaction ID" value="UER00188"/>
</dbReference>
<evidence type="ECO:0000256" key="4">
    <source>
        <dbReference type="ARBA" id="ARBA00012142"/>
    </source>
</evidence>
<evidence type="ECO:0000256" key="10">
    <source>
        <dbReference type="ARBA" id="ARBA00022842"/>
    </source>
</evidence>
<evidence type="ECO:0000256" key="9">
    <source>
        <dbReference type="ARBA" id="ARBA00022840"/>
    </source>
</evidence>
<keyword evidence="10" id="KW-0460">Magnesium</keyword>
<comment type="similarity">
    <text evidence="3">Belongs to the pyruvate kinase family.</text>
</comment>
<organism evidence="14 15">
    <name type="scientific">Malus domestica</name>
    <name type="common">Apple</name>
    <name type="synonym">Pyrus malus</name>
    <dbReference type="NCBI Taxonomy" id="3750"/>
    <lineage>
        <taxon>Eukaryota</taxon>
        <taxon>Viridiplantae</taxon>
        <taxon>Streptophyta</taxon>
        <taxon>Embryophyta</taxon>
        <taxon>Tracheophyta</taxon>
        <taxon>Spermatophyta</taxon>
        <taxon>Magnoliopsida</taxon>
        <taxon>eudicotyledons</taxon>
        <taxon>Gunneridae</taxon>
        <taxon>Pentapetalae</taxon>
        <taxon>rosids</taxon>
        <taxon>fabids</taxon>
        <taxon>Rosales</taxon>
        <taxon>Rosaceae</taxon>
        <taxon>Amygdaloideae</taxon>
        <taxon>Maleae</taxon>
        <taxon>Malus</taxon>
    </lineage>
</organism>
<dbReference type="AlphaFoldDB" id="A0A498J0B4"/>
<dbReference type="GO" id="GO:0016301">
    <property type="term" value="F:kinase activity"/>
    <property type="evidence" value="ECO:0007669"/>
    <property type="project" value="UniProtKB-KW"/>
</dbReference>
<keyword evidence="5" id="KW-0808">Transferase</keyword>
<dbReference type="GO" id="GO:0005524">
    <property type="term" value="F:ATP binding"/>
    <property type="evidence" value="ECO:0007669"/>
    <property type="project" value="UniProtKB-KW"/>
</dbReference>
<dbReference type="GO" id="GO:0004743">
    <property type="term" value="F:pyruvate kinase activity"/>
    <property type="evidence" value="ECO:0007669"/>
    <property type="project" value="UniProtKB-EC"/>
</dbReference>
<evidence type="ECO:0000256" key="2">
    <source>
        <dbReference type="ARBA" id="ARBA00004997"/>
    </source>
</evidence>
<keyword evidence="12" id="KW-0670">Pyruvate</keyword>
<dbReference type="EMBL" id="RDQH01000336">
    <property type="protein sequence ID" value="RXH87233.1"/>
    <property type="molecule type" value="Genomic_DNA"/>
</dbReference>
<evidence type="ECO:0000256" key="7">
    <source>
        <dbReference type="ARBA" id="ARBA00022741"/>
    </source>
</evidence>
<protein>
    <recommendedName>
        <fullName evidence="4">pyruvate kinase</fullName>
        <ecNumber evidence="4">2.7.1.40</ecNumber>
    </recommendedName>
</protein>
<dbReference type="EC" id="2.7.1.40" evidence="4"/>
<keyword evidence="9" id="KW-0067">ATP-binding</keyword>
<dbReference type="Gene3D" id="3.20.20.60">
    <property type="entry name" value="Phosphoenolpyruvate-binding domains"/>
    <property type="match status" value="2"/>
</dbReference>
<keyword evidence="7" id="KW-0547">Nucleotide-binding</keyword>
<proteinExistence type="inferred from homology"/>
<dbReference type="STRING" id="3750.A0A498J0B4"/>
<dbReference type="Proteomes" id="UP000290289">
    <property type="component" value="Chromosome 10"/>
</dbReference>
<dbReference type="InterPro" id="IPR015813">
    <property type="entry name" value="Pyrv/PenolPyrv_kinase-like_dom"/>
</dbReference>
<evidence type="ECO:0000256" key="8">
    <source>
        <dbReference type="ARBA" id="ARBA00022777"/>
    </source>
</evidence>
<comment type="caution">
    <text evidence="14">The sequence shown here is derived from an EMBL/GenBank/DDBJ whole genome shotgun (WGS) entry which is preliminary data.</text>
</comment>
<evidence type="ECO:0000313" key="15">
    <source>
        <dbReference type="Proteomes" id="UP000290289"/>
    </source>
</evidence>
<keyword evidence="15" id="KW-1185">Reference proteome</keyword>
<dbReference type="InterPro" id="IPR040442">
    <property type="entry name" value="Pyrv_kinase-like_dom_sf"/>
</dbReference>
<feature type="domain" description="Pyruvate kinase barrel" evidence="13">
    <location>
        <begin position="79"/>
        <end position="140"/>
    </location>
</feature>
<name>A0A498J0B4_MALDO</name>
<dbReference type="SUPFAM" id="SSF51621">
    <property type="entry name" value="Phosphoenolpyruvate/pyruvate domain"/>
    <property type="match status" value="2"/>
</dbReference>
<dbReference type="GO" id="GO:0030955">
    <property type="term" value="F:potassium ion binding"/>
    <property type="evidence" value="ECO:0007669"/>
    <property type="project" value="InterPro"/>
</dbReference>